<dbReference type="OrthoDB" id="9789797at2"/>
<keyword evidence="4" id="KW-1133">Transmembrane helix</keyword>
<dbReference type="STRING" id="112901.SAMN04488500_102120"/>
<dbReference type="InterPro" id="IPR038107">
    <property type="entry name" value="Glycos_transf_N_sf"/>
</dbReference>
<comment type="pathway">
    <text evidence="4">Bacterial outer membrane biogenesis; LPS core biosynthesis.</text>
</comment>
<dbReference type="Gene3D" id="3.40.50.2000">
    <property type="entry name" value="Glycogen Phosphorylase B"/>
    <property type="match status" value="1"/>
</dbReference>
<dbReference type="RefSeq" id="WP_084574031.1">
    <property type="nucleotide sequence ID" value="NZ_CP155572.1"/>
</dbReference>
<feature type="transmembrane region" description="Helical" evidence="4">
    <location>
        <begin position="6"/>
        <end position="25"/>
    </location>
</feature>
<dbReference type="GO" id="GO:0009245">
    <property type="term" value="P:lipid A biosynthetic process"/>
    <property type="evidence" value="ECO:0007669"/>
    <property type="project" value="TreeGrafter"/>
</dbReference>
<feature type="site" description="Transition state stabilizer" evidence="3">
    <location>
        <position position="212"/>
    </location>
</feature>
<sequence>MYLIYNILAVLLVILAIPVFIVRSIHERGFAERLKQSLGWLPEATMKRLAGKDAIWLHAASVGEIVAASPILREIRRELPEMPILVSVVTAAGYDMAKRIIPEANGIIFFPLDLPYLSRSVITKIRPRVFLLVETELWPNFLKAARDLNIPVMMVNGRISEKSLGRYSYFRSVLKDMLDTIVKFCMQSDIDAQYITQLGAKSERVVVTGNTKFDQSYTAMDGTEKKKLYQALQLNQAGAIIVAGSTHKGEEDLLFTAFSQVIAKFPDAQFIVAPRDILRAGELIELAIKHKFTPVRRTMLAEELSSDTHNMIIIDTIGELGKIYGVANIVYIGGSLVPRGGHNILEPAAHGKPILIGPHMFNFKDTYAMLSERGACLTVSDSSSVAQTILTLLNNPEKARKMGEEALLIINENQGASRKSALHLKEVLQTCGLSQTH</sequence>
<evidence type="ECO:0000256" key="3">
    <source>
        <dbReference type="PIRSR" id="PIRSR639901-2"/>
    </source>
</evidence>
<feature type="active site" description="Proton acceptor" evidence="2">
    <location>
        <position position="64"/>
    </location>
</feature>
<comment type="similarity">
    <text evidence="4">Belongs to the glycosyltransferase group 1 family.</text>
</comment>
<gene>
    <name evidence="6" type="ORF">SAMN04488500_102120</name>
</gene>
<dbReference type="EMBL" id="FWXI01000002">
    <property type="protein sequence ID" value="SMC38720.1"/>
    <property type="molecule type" value="Genomic_DNA"/>
</dbReference>
<dbReference type="PANTHER" id="PTHR42755:SF1">
    <property type="entry name" value="3-DEOXY-D-MANNO-OCTULOSONIC ACID TRANSFERASE, MITOCHONDRIAL-RELATED"/>
    <property type="match status" value="1"/>
</dbReference>
<evidence type="ECO:0000313" key="7">
    <source>
        <dbReference type="Proteomes" id="UP000192738"/>
    </source>
</evidence>
<dbReference type="InterPro" id="IPR007507">
    <property type="entry name" value="Glycos_transf_N"/>
</dbReference>
<name>A0A1W1YR76_9FIRM</name>
<keyword evidence="4" id="KW-0812">Transmembrane</keyword>
<feature type="domain" description="3-deoxy-D-manno-octulosonic-acid transferase N-terminal" evidence="5">
    <location>
        <begin position="33"/>
        <end position="215"/>
    </location>
</feature>
<proteinExistence type="inferred from homology"/>
<keyword evidence="4" id="KW-0472">Membrane</keyword>
<reference evidence="6 7" key="1">
    <citation type="submission" date="2017-04" db="EMBL/GenBank/DDBJ databases">
        <authorList>
            <person name="Afonso C.L."/>
            <person name="Miller P.J."/>
            <person name="Scott M.A."/>
            <person name="Spackman E."/>
            <person name="Goraichik I."/>
            <person name="Dimitrov K.M."/>
            <person name="Suarez D.L."/>
            <person name="Swayne D.E."/>
        </authorList>
    </citation>
    <scope>NUCLEOTIDE SEQUENCE [LARGE SCALE GENOMIC DNA]</scope>
    <source>
        <strain evidence="6 7">DSM 5090</strain>
    </source>
</reference>
<accession>A0A1W1YR76</accession>
<dbReference type="GO" id="GO:0043842">
    <property type="term" value="F:Kdo transferase activity"/>
    <property type="evidence" value="ECO:0007669"/>
    <property type="project" value="UniProtKB-EC"/>
</dbReference>
<evidence type="ECO:0000313" key="6">
    <source>
        <dbReference type="EMBL" id="SMC38720.1"/>
    </source>
</evidence>
<evidence type="ECO:0000259" key="5">
    <source>
        <dbReference type="Pfam" id="PF04413"/>
    </source>
</evidence>
<evidence type="ECO:0000256" key="1">
    <source>
        <dbReference type="ARBA" id="ARBA00022679"/>
    </source>
</evidence>
<dbReference type="UniPathway" id="UPA00958"/>
<dbReference type="Gene3D" id="3.40.50.11720">
    <property type="entry name" value="3-Deoxy-D-manno-octulosonic-acid transferase, N-terminal domain"/>
    <property type="match status" value="1"/>
</dbReference>
<dbReference type="Proteomes" id="UP000192738">
    <property type="component" value="Unassembled WGS sequence"/>
</dbReference>
<protein>
    <recommendedName>
        <fullName evidence="4">3-deoxy-D-manno-octulosonic acid transferase</fullName>
        <shortName evidence="4">Kdo transferase</shortName>
        <ecNumber evidence="4">2.4.99.12</ecNumber>
    </recommendedName>
    <alternativeName>
        <fullName evidence="4">Lipid IV(A) 3-deoxy-D-manno-octulosonic acid transferase</fullName>
    </alternativeName>
</protein>
<dbReference type="SUPFAM" id="SSF53756">
    <property type="entry name" value="UDP-Glycosyltransferase/glycogen phosphorylase"/>
    <property type="match status" value="1"/>
</dbReference>
<organism evidence="6 7">
    <name type="scientific">Sporomusa malonica</name>
    <dbReference type="NCBI Taxonomy" id="112901"/>
    <lineage>
        <taxon>Bacteria</taxon>
        <taxon>Bacillati</taxon>
        <taxon>Bacillota</taxon>
        <taxon>Negativicutes</taxon>
        <taxon>Selenomonadales</taxon>
        <taxon>Sporomusaceae</taxon>
        <taxon>Sporomusa</taxon>
    </lineage>
</organism>
<dbReference type="EC" id="2.4.99.12" evidence="4"/>
<dbReference type="GO" id="GO:0009244">
    <property type="term" value="P:lipopolysaccharide core region biosynthetic process"/>
    <property type="evidence" value="ECO:0007669"/>
    <property type="project" value="UniProtKB-UniRule"/>
</dbReference>
<comment type="subcellular location">
    <subcellularLocation>
        <location evidence="4">Cell membrane</location>
    </subcellularLocation>
</comment>
<dbReference type="GO" id="GO:0005886">
    <property type="term" value="C:plasma membrane"/>
    <property type="evidence" value="ECO:0007669"/>
    <property type="project" value="UniProtKB-SubCell"/>
</dbReference>
<dbReference type="AlphaFoldDB" id="A0A1W1YR76"/>
<keyword evidence="1 4" id="KW-0808">Transferase</keyword>
<evidence type="ECO:0000256" key="4">
    <source>
        <dbReference type="RuleBase" id="RU365103"/>
    </source>
</evidence>
<comment type="function">
    <text evidence="4">Involved in lipopolysaccharide (LPS) biosynthesis. Catalyzes the transfer of 3-deoxy-D-manno-octulosonate (Kdo) residue(s) from CMP-Kdo to lipid IV(A), the tetraacyldisaccharide-1,4'-bisphosphate precursor of lipid A.</text>
</comment>
<dbReference type="InterPro" id="IPR039901">
    <property type="entry name" value="Kdotransferase"/>
</dbReference>
<dbReference type="PANTHER" id="PTHR42755">
    <property type="entry name" value="3-DEOXY-MANNO-OCTULOSONATE CYTIDYLYLTRANSFERASE"/>
    <property type="match status" value="1"/>
</dbReference>
<keyword evidence="7" id="KW-1185">Reference proteome</keyword>
<keyword evidence="4" id="KW-1003">Cell membrane</keyword>
<evidence type="ECO:0000256" key="2">
    <source>
        <dbReference type="PIRSR" id="PIRSR639901-1"/>
    </source>
</evidence>
<keyword evidence="4" id="KW-0448">Lipopolysaccharide biosynthesis</keyword>
<dbReference type="Pfam" id="PF04413">
    <property type="entry name" value="Glycos_transf_N"/>
    <property type="match status" value="1"/>
</dbReference>
<feature type="site" description="Transition state stabilizer" evidence="3">
    <location>
        <position position="134"/>
    </location>
</feature>
<comment type="catalytic activity">
    <reaction evidence="4">
        <text>lipid IVA (E. coli) + CMP-3-deoxy-beta-D-manno-octulosonate = alpha-Kdo-(2-&gt;6)-lipid IVA (E. coli) + CMP + H(+)</text>
        <dbReference type="Rhea" id="RHEA:28066"/>
        <dbReference type="ChEBI" id="CHEBI:15378"/>
        <dbReference type="ChEBI" id="CHEBI:58603"/>
        <dbReference type="ChEBI" id="CHEBI:60364"/>
        <dbReference type="ChEBI" id="CHEBI:60377"/>
        <dbReference type="ChEBI" id="CHEBI:85987"/>
        <dbReference type="EC" id="2.4.99.12"/>
    </reaction>
</comment>